<evidence type="ECO:0000256" key="5">
    <source>
        <dbReference type="ARBA" id="ARBA00022692"/>
    </source>
</evidence>
<dbReference type="GO" id="GO:0005524">
    <property type="term" value="F:ATP binding"/>
    <property type="evidence" value="ECO:0007669"/>
    <property type="project" value="UniProtKB-KW"/>
</dbReference>
<name>A0A4R9K347_9LEPT</name>
<feature type="transmembrane region" description="Helical" evidence="18">
    <location>
        <begin position="294"/>
        <end position="313"/>
    </location>
</feature>
<evidence type="ECO:0000256" key="11">
    <source>
        <dbReference type="ARBA" id="ARBA00022998"/>
    </source>
</evidence>
<dbReference type="PROSITE" id="PS50125">
    <property type="entry name" value="GUANYLATE_CYCLASE_2"/>
    <property type="match status" value="1"/>
</dbReference>
<keyword evidence="10 18" id="KW-1133">Transmembrane helix</keyword>
<feature type="transmembrane region" description="Helical" evidence="18">
    <location>
        <begin position="418"/>
        <end position="439"/>
    </location>
</feature>
<comment type="similarity">
    <text evidence="17">Belongs to the adenylyl cyclase class-4/guanylyl cyclase family.</text>
</comment>
<evidence type="ECO:0000256" key="9">
    <source>
        <dbReference type="ARBA" id="ARBA00022842"/>
    </source>
</evidence>
<evidence type="ECO:0000256" key="14">
    <source>
        <dbReference type="ARBA" id="ARBA00032597"/>
    </source>
</evidence>
<dbReference type="Pfam" id="PF00211">
    <property type="entry name" value="Guanylate_cyc"/>
    <property type="match status" value="1"/>
</dbReference>
<comment type="subcellular location">
    <subcellularLocation>
        <location evidence="2">Membrane</location>
    </subcellularLocation>
</comment>
<feature type="transmembrane region" description="Helical" evidence="18">
    <location>
        <begin position="61"/>
        <end position="84"/>
    </location>
</feature>
<evidence type="ECO:0000256" key="10">
    <source>
        <dbReference type="ARBA" id="ARBA00022989"/>
    </source>
</evidence>
<dbReference type="FunFam" id="3.30.70.1230:FF:000033">
    <property type="entry name" value="Adenylate cyclase"/>
    <property type="match status" value="1"/>
</dbReference>
<dbReference type="GO" id="GO:0004016">
    <property type="term" value="F:adenylate cyclase activity"/>
    <property type="evidence" value="ECO:0007669"/>
    <property type="project" value="UniProtKB-EC"/>
</dbReference>
<feature type="transmembrane region" description="Helical" evidence="18">
    <location>
        <begin position="258"/>
        <end position="282"/>
    </location>
</feature>
<dbReference type="PROSITE" id="PS00452">
    <property type="entry name" value="GUANYLATE_CYCLASE_1"/>
    <property type="match status" value="1"/>
</dbReference>
<keyword evidence="11" id="KW-0115">cAMP biosynthesis</keyword>
<dbReference type="GO" id="GO:0006171">
    <property type="term" value="P:cAMP biosynthetic process"/>
    <property type="evidence" value="ECO:0007669"/>
    <property type="project" value="UniProtKB-KW"/>
</dbReference>
<evidence type="ECO:0000256" key="17">
    <source>
        <dbReference type="RuleBase" id="RU000405"/>
    </source>
</evidence>
<keyword evidence="6" id="KW-0479">Metal-binding</keyword>
<evidence type="ECO:0000259" key="19">
    <source>
        <dbReference type="PROSITE" id="PS50125"/>
    </source>
</evidence>
<evidence type="ECO:0000256" key="1">
    <source>
        <dbReference type="ARBA" id="ARBA00001593"/>
    </source>
</evidence>
<comment type="caution">
    <text evidence="20">The sequence shown here is derived from an EMBL/GenBank/DDBJ whole genome shotgun (WGS) entry which is preliminary data.</text>
</comment>
<evidence type="ECO:0000256" key="12">
    <source>
        <dbReference type="ARBA" id="ARBA00023136"/>
    </source>
</evidence>
<feature type="domain" description="Guanylate cyclase" evidence="19">
    <location>
        <begin position="1004"/>
        <end position="1135"/>
    </location>
</feature>
<feature type="transmembrane region" description="Helical" evidence="18">
    <location>
        <begin position="229"/>
        <end position="246"/>
    </location>
</feature>
<dbReference type="EMBL" id="RQGF01000028">
    <property type="protein sequence ID" value="TGL60470.1"/>
    <property type="molecule type" value="Genomic_DNA"/>
</dbReference>
<evidence type="ECO:0000313" key="21">
    <source>
        <dbReference type="Proteomes" id="UP000297762"/>
    </source>
</evidence>
<feature type="transmembrane region" description="Helical" evidence="18">
    <location>
        <begin position="96"/>
        <end position="116"/>
    </location>
</feature>
<dbReference type="Gene3D" id="3.30.70.1230">
    <property type="entry name" value="Nucleotide cyclase"/>
    <property type="match status" value="1"/>
</dbReference>
<feature type="transmembrane region" description="Helical" evidence="18">
    <location>
        <begin position="28"/>
        <end position="49"/>
    </location>
</feature>
<evidence type="ECO:0000256" key="18">
    <source>
        <dbReference type="SAM" id="Phobius"/>
    </source>
</evidence>
<dbReference type="CDD" id="cd07302">
    <property type="entry name" value="CHD"/>
    <property type="match status" value="1"/>
</dbReference>
<feature type="transmembrane region" description="Helical" evidence="18">
    <location>
        <begin position="128"/>
        <end position="148"/>
    </location>
</feature>
<feature type="transmembrane region" description="Helical" evidence="18">
    <location>
        <begin position="479"/>
        <end position="500"/>
    </location>
</feature>
<dbReference type="GO" id="GO:0035556">
    <property type="term" value="P:intracellular signal transduction"/>
    <property type="evidence" value="ECO:0007669"/>
    <property type="project" value="InterPro"/>
</dbReference>
<feature type="transmembrane region" description="Helical" evidence="18">
    <location>
        <begin position="451"/>
        <end position="473"/>
    </location>
</feature>
<dbReference type="GO" id="GO:0046872">
    <property type="term" value="F:metal ion binding"/>
    <property type="evidence" value="ECO:0007669"/>
    <property type="project" value="UniProtKB-KW"/>
</dbReference>
<dbReference type="Gene3D" id="3.30.450.40">
    <property type="match status" value="2"/>
</dbReference>
<organism evidence="20 21">
    <name type="scientific">Leptospira sarikeiensis</name>
    <dbReference type="NCBI Taxonomy" id="2484943"/>
    <lineage>
        <taxon>Bacteria</taxon>
        <taxon>Pseudomonadati</taxon>
        <taxon>Spirochaetota</taxon>
        <taxon>Spirochaetia</taxon>
        <taxon>Leptospirales</taxon>
        <taxon>Leptospiraceae</taxon>
        <taxon>Leptospira</taxon>
    </lineage>
</organism>
<dbReference type="InterPro" id="IPR018297">
    <property type="entry name" value="A/G_cyclase_CS"/>
</dbReference>
<gene>
    <name evidence="20" type="ORF">EHQ64_11560</name>
</gene>
<evidence type="ECO:0000256" key="16">
    <source>
        <dbReference type="ARBA" id="ARBA00064436"/>
    </source>
</evidence>
<keyword evidence="13 17" id="KW-0456">Lyase</keyword>
<dbReference type="SMART" id="SM00044">
    <property type="entry name" value="CYCc"/>
    <property type="match status" value="1"/>
</dbReference>
<dbReference type="OrthoDB" id="310069at2"/>
<dbReference type="InterPro" id="IPR050401">
    <property type="entry name" value="Cyclic_nucleotide_synthase"/>
</dbReference>
<feature type="transmembrane region" description="Helical" evidence="18">
    <location>
        <begin position="355"/>
        <end position="378"/>
    </location>
</feature>
<keyword evidence="5 18" id="KW-0812">Transmembrane</keyword>
<dbReference type="Pfam" id="PF13185">
    <property type="entry name" value="GAF_2"/>
    <property type="match status" value="1"/>
</dbReference>
<dbReference type="InterPro" id="IPR001054">
    <property type="entry name" value="A/G_cyclase"/>
</dbReference>
<protein>
    <recommendedName>
        <fullName evidence="4">Adenylate cyclase</fullName>
        <ecNumber evidence="3">4.6.1.1</ecNumber>
    </recommendedName>
    <alternativeName>
        <fullName evidence="14">ATP pyrophosphate-lyase</fullName>
    </alternativeName>
    <alternativeName>
        <fullName evidence="15">Adenylyl cyclase</fullName>
    </alternativeName>
</protein>
<accession>A0A4R9K347</accession>
<evidence type="ECO:0000256" key="3">
    <source>
        <dbReference type="ARBA" id="ARBA00012201"/>
    </source>
</evidence>
<evidence type="ECO:0000256" key="7">
    <source>
        <dbReference type="ARBA" id="ARBA00022741"/>
    </source>
</evidence>
<reference evidence="20" key="1">
    <citation type="journal article" date="2019" name="PLoS Negl. Trop. Dis.">
        <title>Revisiting the worldwide diversity of Leptospira species in the environment.</title>
        <authorList>
            <person name="Vincent A.T."/>
            <person name="Schiettekatte O."/>
            <person name="Bourhy P."/>
            <person name="Veyrier F.J."/>
            <person name="Picardeau M."/>
        </authorList>
    </citation>
    <scope>NUCLEOTIDE SEQUENCE [LARGE SCALE GENOMIC DNA]</scope>
    <source>
        <strain evidence="20">201702455</strain>
    </source>
</reference>
<evidence type="ECO:0000256" key="2">
    <source>
        <dbReference type="ARBA" id="ARBA00004370"/>
    </source>
</evidence>
<evidence type="ECO:0000256" key="8">
    <source>
        <dbReference type="ARBA" id="ARBA00022840"/>
    </source>
</evidence>
<dbReference type="InterPro" id="IPR029787">
    <property type="entry name" value="Nucleotide_cyclase"/>
</dbReference>
<sequence length="1205" mass="135006">MILDRMHLILWPLIPSNPSEIQYFWYQLPYAIPGLLTFVVGLLLFISGVARAGRPGPKGLFLSFAIACLSFGTLGLLLGLRAIIQDEKLLLLLNTAVYPIVLLFTPMSGHFLHRILEKKYPIIRWMNWLNWGAMLFGFIGILMNKAFTGEFIEYPFGKYPVSTIFLKPWGIIGVGSYFLIGVPCIIHYVRKYSFKEKKTLVFGQNLLIVLTASNLPSFVGVPFFPGGNFSFIPMLILAYGVFRSDFLSLGDFLFRKNALFYFLNALIACVFITMATAVVHLVSQEDLAKIYGSVWLFIPVLSTLAVFWLGIIVGGTNPSSPLNQMAAFSLYIYGAQLISATAIDVISDPIIAYRITQACYVVFFLAPSVHIRFAFLALKRPLPKFFFLFDIAVLVLCIAAFTPWLFVGFYEFAWGRIFSSGPVIQIFGVVGVLGIFAVLKEWISALRTKSVAPLGNFAVTFLLLGSLMLLLNLPATQGFPIYPLGNLSILPTGILAYGVLKNETLSRQKQAFRISHRVSLLSLLLIPFLLFLIFPFLSKEAPLHARILHLLLFGSPILLFGYQLAFFLTRPISAELDDLFHSLEDAKGQEEISRKNAETLSELAKRINSTNDLSEILNFVEDYITQRFGPKAFLALFKVDEVGKELIAHHKVLDFKVENLQKFYALKVPISEEGGTLSRAVQRQKLLYIPKINMSWLSKSPIDEKIVELLGIESFLHIPLIVQGKSLGVLAITWLQDSPLAQKDLKEVSALGDQIAGAVQNAVLLHERTEAVREIEELNGFARILNSTLDLDQVFKAAFDFILNHTSADTIWLLIRNKEKEVLSTYSKGITPKGMSEKEAQFFLNLEVPLNSDGGSLYQTFLEETPLYIDDIGATRNISNELNGQKYFFSKLDIKIAAKGHLRSFLQIPLILNQEVIGIICITAFKRKLGLNKREIDQIVRICEQITSALHNALLYDQIKKLLSETESSREKADTLLLNILPAEVAGELKEKGEVKPILYESATILFTDFKGFTQIAEILSPSSLIEELDGCFSQFDEIVHRYKLEKLKTIGDSYMCVGGIPAKNGTHAIDACLAALELQAFMNQMQAIKKELGLPYWQMRIGIHTGPVIAGVIGKKKFAFDVWGDAVNTASRLESAGEVGKVNISQDTYSLVKDFFKTEYRGTVPVKNKGDMAMHFLLGLKEEFALRDGRVPNEEFKEKYLQLF</sequence>
<comment type="catalytic activity">
    <reaction evidence="1">
        <text>ATP = 3',5'-cyclic AMP + diphosphate</text>
        <dbReference type="Rhea" id="RHEA:15389"/>
        <dbReference type="ChEBI" id="CHEBI:30616"/>
        <dbReference type="ChEBI" id="CHEBI:33019"/>
        <dbReference type="ChEBI" id="CHEBI:58165"/>
        <dbReference type="EC" id="4.6.1.1"/>
    </reaction>
</comment>
<dbReference type="SUPFAM" id="SSF55073">
    <property type="entry name" value="Nucleotide cyclase"/>
    <property type="match status" value="1"/>
</dbReference>
<feature type="transmembrane region" description="Helical" evidence="18">
    <location>
        <begin position="325"/>
        <end position="343"/>
    </location>
</feature>
<dbReference type="GO" id="GO:0005886">
    <property type="term" value="C:plasma membrane"/>
    <property type="evidence" value="ECO:0007669"/>
    <property type="project" value="UniProtKB-ARBA"/>
</dbReference>
<evidence type="ECO:0000256" key="13">
    <source>
        <dbReference type="ARBA" id="ARBA00023239"/>
    </source>
</evidence>
<evidence type="ECO:0000256" key="4">
    <source>
        <dbReference type="ARBA" id="ARBA00021420"/>
    </source>
</evidence>
<keyword evidence="9" id="KW-0460">Magnesium</keyword>
<dbReference type="PANTHER" id="PTHR11920">
    <property type="entry name" value="GUANYLYL CYCLASE"/>
    <property type="match status" value="1"/>
</dbReference>
<dbReference type="InterPro" id="IPR029016">
    <property type="entry name" value="GAF-like_dom_sf"/>
</dbReference>
<dbReference type="PANTHER" id="PTHR11920:SF335">
    <property type="entry name" value="GUANYLATE CYCLASE"/>
    <property type="match status" value="1"/>
</dbReference>
<feature type="transmembrane region" description="Helical" evidence="18">
    <location>
        <begin position="168"/>
        <end position="189"/>
    </location>
</feature>
<feature type="transmembrane region" description="Helical" evidence="18">
    <location>
        <begin position="520"/>
        <end position="537"/>
    </location>
</feature>
<dbReference type="SMART" id="SM00065">
    <property type="entry name" value="GAF"/>
    <property type="match status" value="2"/>
</dbReference>
<evidence type="ECO:0000256" key="6">
    <source>
        <dbReference type="ARBA" id="ARBA00022723"/>
    </source>
</evidence>
<evidence type="ECO:0000313" key="20">
    <source>
        <dbReference type="EMBL" id="TGL60470.1"/>
    </source>
</evidence>
<dbReference type="Proteomes" id="UP000297762">
    <property type="component" value="Unassembled WGS sequence"/>
</dbReference>
<proteinExistence type="inferred from homology"/>
<dbReference type="Pfam" id="PF01590">
    <property type="entry name" value="GAF"/>
    <property type="match status" value="1"/>
</dbReference>
<dbReference type="AlphaFoldDB" id="A0A4R9K347"/>
<keyword evidence="8" id="KW-0067">ATP-binding</keyword>
<dbReference type="EC" id="4.6.1.1" evidence="3"/>
<evidence type="ECO:0000256" key="15">
    <source>
        <dbReference type="ARBA" id="ARBA00032637"/>
    </source>
</evidence>
<feature type="transmembrane region" description="Helical" evidence="18">
    <location>
        <begin position="385"/>
        <end position="406"/>
    </location>
</feature>
<dbReference type="InterPro" id="IPR003018">
    <property type="entry name" value="GAF"/>
</dbReference>
<keyword evidence="21" id="KW-1185">Reference proteome</keyword>
<keyword evidence="7" id="KW-0547">Nucleotide-binding</keyword>
<keyword evidence="12 18" id="KW-0472">Membrane</keyword>
<dbReference type="SUPFAM" id="SSF55781">
    <property type="entry name" value="GAF domain-like"/>
    <property type="match status" value="2"/>
</dbReference>
<comment type="subunit">
    <text evidence="16">Homodimer. Can also exist as monomer.</text>
</comment>
<feature type="transmembrane region" description="Helical" evidence="18">
    <location>
        <begin position="201"/>
        <end position="223"/>
    </location>
</feature>